<evidence type="ECO:0000256" key="2">
    <source>
        <dbReference type="ARBA" id="ARBA00022574"/>
    </source>
</evidence>
<dbReference type="EMBL" id="OZ020112">
    <property type="protein sequence ID" value="CAK9265624.1"/>
    <property type="molecule type" value="Genomic_DNA"/>
</dbReference>
<name>A0ABP0WFN9_9BRYO</name>
<dbReference type="InterPro" id="IPR011047">
    <property type="entry name" value="Quinoprotein_ADH-like_sf"/>
</dbReference>
<dbReference type="Gene3D" id="2.130.10.10">
    <property type="entry name" value="YVTN repeat-like/Quinoprotein amine dehydrogenase"/>
    <property type="match status" value="1"/>
</dbReference>
<dbReference type="PANTHER" id="PTHR44411:SF1">
    <property type="entry name" value="THO COMPLEX SUBUNIT 6 HOMOLOG"/>
    <property type="match status" value="1"/>
</dbReference>
<keyword evidence="5" id="KW-1185">Reference proteome</keyword>
<dbReference type="Pfam" id="PF00400">
    <property type="entry name" value="WD40"/>
    <property type="match status" value="2"/>
</dbReference>
<dbReference type="Proteomes" id="UP001497444">
    <property type="component" value="Chromosome 17"/>
</dbReference>
<dbReference type="PROSITE" id="PS50082">
    <property type="entry name" value="WD_REPEATS_2"/>
    <property type="match status" value="1"/>
</dbReference>
<protein>
    <submittedName>
        <fullName evidence="4">Uncharacterized protein</fullName>
    </submittedName>
</protein>
<evidence type="ECO:0000256" key="1">
    <source>
        <dbReference type="ARBA" id="ARBA00009728"/>
    </source>
</evidence>
<dbReference type="InterPro" id="IPR015943">
    <property type="entry name" value="WD40/YVTN_repeat-like_dom_sf"/>
</dbReference>
<accession>A0ABP0WFN9</accession>
<dbReference type="SUPFAM" id="SSF50998">
    <property type="entry name" value="Quinoprotein alcohol dehydrogenase-like"/>
    <property type="match status" value="1"/>
</dbReference>
<dbReference type="PANTHER" id="PTHR44411">
    <property type="entry name" value="THO COMPLEX SUBUNIT 6 HOMOLOG"/>
    <property type="match status" value="1"/>
</dbReference>
<dbReference type="InterPro" id="IPR042626">
    <property type="entry name" value="THOC6"/>
</dbReference>
<evidence type="ECO:0000313" key="4">
    <source>
        <dbReference type="EMBL" id="CAK9265624.1"/>
    </source>
</evidence>
<dbReference type="InterPro" id="IPR001680">
    <property type="entry name" value="WD40_rpt"/>
</dbReference>
<feature type="repeat" description="WD" evidence="3">
    <location>
        <begin position="44"/>
        <end position="66"/>
    </location>
</feature>
<dbReference type="SMART" id="SM00320">
    <property type="entry name" value="WD40"/>
    <property type="match status" value="2"/>
</dbReference>
<comment type="similarity">
    <text evidence="1">Belongs to the WD repeat THOC6 family.</text>
</comment>
<keyword evidence="2 3" id="KW-0853">WD repeat</keyword>
<organism evidence="4 5">
    <name type="scientific">Sphagnum jensenii</name>
    <dbReference type="NCBI Taxonomy" id="128206"/>
    <lineage>
        <taxon>Eukaryota</taxon>
        <taxon>Viridiplantae</taxon>
        <taxon>Streptophyta</taxon>
        <taxon>Embryophyta</taxon>
        <taxon>Bryophyta</taxon>
        <taxon>Sphagnophytina</taxon>
        <taxon>Sphagnopsida</taxon>
        <taxon>Sphagnales</taxon>
        <taxon>Sphagnaceae</taxon>
        <taxon>Sphagnum</taxon>
    </lineage>
</organism>
<gene>
    <name evidence="4" type="ORF">CSSPJE1EN1_LOCUS11102</name>
</gene>
<reference evidence="4" key="1">
    <citation type="submission" date="2024-02" db="EMBL/GenBank/DDBJ databases">
        <authorList>
            <consortium name="ELIXIR-Norway"/>
            <consortium name="Elixir Norway"/>
        </authorList>
    </citation>
    <scope>NUCLEOTIDE SEQUENCE</scope>
</reference>
<evidence type="ECO:0000313" key="5">
    <source>
        <dbReference type="Proteomes" id="UP001497444"/>
    </source>
</evidence>
<sequence length="134" mass="14883">MVAQETGKNTMVCQGHSDYMHCIASRPSHNQLHHPITPLIGGWIITGSEDGTARIWDCQNGECVAALDQWNAVKISKKPMAKLPWISCLSLNASENWLVCGNGGHCVTLWRLPGLDLYDTYLHACNPSSYHYCK</sequence>
<proteinExistence type="inferred from homology"/>
<evidence type="ECO:0000256" key="3">
    <source>
        <dbReference type="PROSITE-ProRule" id="PRU00221"/>
    </source>
</evidence>